<proteinExistence type="predicted"/>
<sequence length="729" mass="76298">MAKAWKDVIASPQYQQLSPAQKSEAQEQYFNEVVAPRAGDQAAQAKAAFYSAYPSPGQQQPDNPLLEAGKGLAQSAVNVANIIPEIGDAVQSAAVWAGGKLGIGDGTYTPAQRFALPDALQPKDEYAKIGAEMGPYLIPGVGAERTAAALGSVAGAGRAERFATKAADMLAENVPGALAQNSSADNSDGLAKDLAIGTAASGAGRVIAPLFGKAAGAVRNRLNPAERALPSTNDEIVQAAKSRAGREDLNRAINQVSPDVDEASRLTGVDISALSPGQRSGNAGLQDVEGVLSSVAGPARDAQERGVSAVTNSLKNDLNRLGAEAGGSSEKTAAIRERVVNSLNSLKVTERSAWDNMRNAANPLAKEKAANVRAHLSAEKALATFDNPTLKSLHKTTESPMTFEQMKEWRSRVGDSEEAARRAGRMNEARKLAGARNALADDMRGMAERHGFIDDWEKANALSKERFAMEKDAKAAFGKSLDDDQLVSKLNTALRSSGEKGVNPIHKLVSALPESERGIVLASALSRAVEKGPRGGTSVGAGMKDLSEILTPQNISAIRRYMPQEADLLAAYGTLARNASGFMKRMEQTGRSMPSLKRLEEGVGGMSGAVLRASANRGLDLAIGGAAVATGGIGGAAVAGSKFLASQLLEKAIEKRSVKYIVEKAIQEGGNALKAGGSKAAIDAAEKRLIRNPKTLAILNKEFSPEDIRAIRRMGIVTSVSGLEALQAN</sequence>
<dbReference type="EMBL" id="JXNU01000001">
    <property type="protein sequence ID" value="KKF37989.1"/>
    <property type="molecule type" value="Genomic_DNA"/>
</dbReference>
<accession>A0A0M2KGA4</accession>
<protein>
    <recommendedName>
        <fullName evidence="3">DNA transfer protein</fullName>
    </recommendedName>
</protein>
<evidence type="ECO:0008006" key="3">
    <source>
        <dbReference type="Google" id="ProtNLM"/>
    </source>
</evidence>
<comment type="caution">
    <text evidence="1">The sequence shown here is derived from an EMBL/GenBank/DDBJ whole genome shotgun (WGS) entry which is preliminary data.</text>
</comment>
<keyword evidence="2" id="KW-1185">Reference proteome</keyword>
<name>A0A0M2KGA4_9GAMM</name>
<organism evidence="1 2">
    <name type="scientific">Erwinia tracheiphila</name>
    <dbReference type="NCBI Taxonomy" id="65700"/>
    <lineage>
        <taxon>Bacteria</taxon>
        <taxon>Pseudomonadati</taxon>
        <taxon>Pseudomonadota</taxon>
        <taxon>Gammaproteobacteria</taxon>
        <taxon>Enterobacterales</taxon>
        <taxon>Erwiniaceae</taxon>
        <taxon>Erwinia</taxon>
    </lineage>
</organism>
<evidence type="ECO:0000313" key="2">
    <source>
        <dbReference type="Proteomes" id="UP000033924"/>
    </source>
</evidence>
<dbReference type="PATRIC" id="fig|65700.7.peg.18"/>
<reference evidence="1 2" key="1">
    <citation type="submission" date="2015-01" db="EMBL/GenBank/DDBJ databases">
        <title>Erwinia tracheiphila.</title>
        <authorList>
            <person name="Shapiro L.R."/>
        </authorList>
    </citation>
    <scope>NUCLEOTIDE SEQUENCE [LARGE SCALE GENOMIC DNA]</scope>
    <source>
        <strain evidence="1 2">BuffGH</strain>
    </source>
</reference>
<gene>
    <name evidence="1" type="ORF">SY86_00085</name>
</gene>
<dbReference type="AlphaFoldDB" id="A0A0M2KGA4"/>
<dbReference type="Proteomes" id="UP000033924">
    <property type="component" value="Unassembled WGS sequence"/>
</dbReference>
<dbReference type="RefSeq" id="WP_016191790.1">
    <property type="nucleotide sequence ID" value="NZ_CP089932.1"/>
</dbReference>
<evidence type="ECO:0000313" key="1">
    <source>
        <dbReference type="EMBL" id="KKF37989.1"/>
    </source>
</evidence>
<dbReference type="STRING" id="65700.SY86_00085"/>